<gene>
    <name evidence="1" type="ORF">BKA08_002825</name>
</gene>
<sequence length="131" mass="14262">MEELDAGECWRLLGEAAVGRLAWCEADGPVLIPVNHAVADGVLLLRTAPWTSLVTHVDDSPVAYEVDGSDPGTRTGWSVLVRGRAEVSYAADRHASDSHAPDPWPDPWPDRSHAALVRIHPDEVAGRRLTR</sequence>
<dbReference type="SUPFAM" id="SSF50475">
    <property type="entry name" value="FMN-binding split barrel"/>
    <property type="match status" value="1"/>
</dbReference>
<dbReference type="Proteomes" id="UP000516957">
    <property type="component" value="Unassembled WGS sequence"/>
</dbReference>
<dbReference type="EMBL" id="JACCBE010000001">
    <property type="protein sequence ID" value="NYD58587.1"/>
    <property type="molecule type" value="Genomic_DNA"/>
</dbReference>
<dbReference type="RefSeq" id="WP_179616179.1">
    <property type="nucleotide sequence ID" value="NZ_CP059163.1"/>
</dbReference>
<protein>
    <submittedName>
        <fullName evidence="1">Nitroimidazol reductase NimA-like FMN-containing flavoprotein (Pyridoxamine 5'-phosphate oxidase superfamily)</fullName>
    </submittedName>
</protein>
<reference evidence="1 2" key="1">
    <citation type="submission" date="2020-07" db="EMBL/GenBank/DDBJ databases">
        <title>Sequencing the genomes of 1000 actinobacteria strains.</title>
        <authorList>
            <person name="Klenk H.-P."/>
        </authorList>
    </citation>
    <scope>NUCLEOTIDE SEQUENCE [LARGE SCALE GENOMIC DNA]</scope>
    <source>
        <strain evidence="1 2">DSM 18965</strain>
    </source>
</reference>
<comment type="caution">
    <text evidence="1">The sequence shown here is derived from an EMBL/GenBank/DDBJ whole genome shotgun (WGS) entry which is preliminary data.</text>
</comment>
<proteinExistence type="predicted"/>
<organism evidence="1 2">
    <name type="scientific">Nocardioides marinisabuli</name>
    <dbReference type="NCBI Taxonomy" id="419476"/>
    <lineage>
        <taxon>Bacteria</taxon>
        <taxon>Bacillati</taxon>
        <taxon>Actinomycetota</taxon>
        <taxon>Actinomycetes</taxon>
        <taxon>Propionibacteriales</taxon>
        <taxon>Nocardioidaceae</taxon>
        <taxon>Nocardioides</taxon>
    </lineage>
</organism>
<keyword evidence="2" id="KW-1185">Reference proteome</keyword>
<dbReference type="Gene3D" id="2.30.110.10">
    <property type="entry name" value="Electron Transport, Fmn-binding Protein, Chain A"/>
    <property type="match status" value="1"/>
</dbReference>
<evidence type="ECO:0000313" key="2">
    <source>
        <dbReference type="Proteomes" id="UP000516957"/>
    </source>
</evidence>
<dbReference type="InterPro" id="IPR024747">
    <property type="entry name" value="Pyridox_Oxase-rel"/>
</dbReference>
<accession>A0A7Y9F2T2</accession>
<evidence type="ECO:0000313" key="1">
    <source>
        <dbReference type="EMBL" id="NYD58587.1"/>
    </source>
</evidence>
<dbReference type="InterPro" id="IPR012349">
    <property type="entry name" value="Split_barrel_FMN-bd"/>
</dbReference>
<dbReference type="AlphaFoldDB" id="A0A7Y9F2T2"/>
<name>A0A7Y9F2T2_9ACTN</name>
<dbReference type="Pfam" id="PF12900">
    <property type="entry name" value="Pyridox_ox_2"/>
    <property type="match status" value="1"/>
</dbReference>